<comment type="caution">
    <text evidence="3">The sequence shown here is derived from an EMBL/GenBank/DDBJ whole genome shotgun (WGS) entry which is preliminary data.</text>
</comment>
<dbReference type="Pfam" id="PF20151">
    <property type="entry name" value="DUF6533"/>
    <property type="match status" value="1"/>
</dbReference>
<dbReference type="OrthoDB" id="2958007at2759"/>
<reference evidence="3 4" key="1">
    <citation type="journal article" date="2020" name="ISME J.">
        <title>Uncovering the hidden diversity of litter-decomposition mechanisms in mushroom-forming fungi.</title>
        <authorList>
            <person name="Floudas D."/>
            <person name="Bentzer J."/>
            <person name="Ahren D."/>
            <person name="Johansson T."/>
            <person name="Persson P."/>
            <person name="Tunlid A."/>
        </authorList>
    </citation>
    <scope>NUCLEOTIDE SEQUENCE [LARGE SCALE GENOMIC DNA]</scope>
    <source>
        <strain evidence="3 4">CBS 291.85</strain>
    </source>
</reference>
<keyword evidence="1" id="KW-1133">Transmembrane helix</keyword>
<evidence type="ECO:0000259" key="2">
    <source>
        <dbReference type="Pfam" id="PF20151"/>
    </source>
</evidence>
<dbReference type="InterPro" id="IPR045340">
    <property type="entry name" value="DUF6533"/>
</dbReference>
<keyword evidence="1" id="KW-0472">Membrane</keyword>
<keyword evidence="1" id="KW-0812">Transmembrane</keyword>
<accession>A0A8H5FKU1</accession>
<protein>
    <recommendedName>
        <fullName evidence="2">DUF6533 domain-containing protein</fullName>
    </recommendedName>
</protein>
<feature type="transmembrane region" description="Helical" evidence="1">
    <location>
        <begin position="17"/>
        <end position="36"/>
    </location>
</feature>
<dbReference type="AlphaFoldDB" id="A0A8H5FKU1"/>
<evidence type="ECO:0000313" key="4">
    <source>
        <dbReference type="Proteomes" id="UP000559256"/>
    </source>
</evidence>
<evidence type="ECO:0000313" key="3">
    <source>
        <dbReference type="EMBL" id="KAF5340900.1"/>
    </source>
</evidence>
<sequence>MTLQENQIELDEASCNYWHMAALIFLVFDHLLTLDTEVKCLWKRPSNISGYLFFLHRYISPLLSVFAFDLDLPMRYSYIAHFGTYYHQSGHSQESDTCLTQLDTASSIRQAVAWEMLLVYDILLFVLAFHHAIKTRNELRILRNRVSLQVILLRDVGHSNHYLDQYHVTGQSGEHFDLLWLYERRFITSCEQAVDVGIYASQFTTQLDQQVETHITFARRQNVNRSATDTENLAIGLE</sequence>
<dbReference type="EMBL" id="JAACJM010000170">
    <property type="protein sequence ID" value="KAF5340900.1"/>
    <property type="molecule type" value="Genomic_DNA"/>
</dbReference>
<proteinExistence type="predicted"/>
<dbReference type="Proteomes" id="UP000559256">
    <property type="component" value="Unassembled WGS sequence"/>
</dbReference>
<evidence type="ECO:0000256" key="1">
    <source>
        <dbReference type="SAM" id="Phobius"/>
    </source>
</evidence>
<keyword evidence="4" id="KW-1185">Reference proteome</keyword>
<organism evidence="3 4">
    <name type="scientific">Tetrapyrgos nigripes</name>
    <dbReference type="NCBI Taxonomy" id="182062"/>
    <lineage>
        <taxon>Eukaryota</taxon>
        <taxon>Fungi</taxon>
        <taxon>Dikarya</taxon>
        <taxon>Basidiomycota</taxon>
        <taxon>Agaricomycotina</taxon>
        <taxon>Agaricomycetes</taxon>
        <taxon>Agaricomycetidae</taxon>
        <taxon>Agaricales</taxon>
        <taxon>Marasmiineae</taxon>
        <taxon>Marasmiaceae</taxon>
        <taxon>Tetrapyrgos</taxon>
    </lineage>
</organism>
<name>A0A8H5FKU1_9AGAR</name>
<feature type="transmembrane region" description="Helical" evidence="1">
    <location>
        <begin position="48"/>
        <end position="68"/>
    </location>
</feature>
<gene>
    <name evidence="3" type="ORF">D9758_012202</name>
</gene>
<feature type="domain" description="DUF6533" evidence="2">
    <location>
        <begin position="17"/>
        <end position="62"/>
    </location>
</feature>
<feature type="transmembrane region" description="Helical" evidence="1">
    <location>
        <begin position="111"/>
        <end position="133"/>
    </location>
</feature>